<evidence type="ECO:0000259" key="1">
    <source>
        <dbReference type="Pfam" id="PF04937"/>
    </source>
</evidence>
<dbReference type="Pfam" id="PF04937">
    <property type="entry name" value="DUF659"/>
    <property type="match status" value="1"/>
</dbReference>
<organism evidence="2 3">
    <name type="scientific">Cajanus cajan</name>
    <name type="common">Pigeon pea</name>
    <name type="synonym">Cajanus indicus</name>
    <dbReference type="NCBI Taxonomy" id="3821"/>
    <lineage>
        <taxon>Eukaryota</taxon>
        <taxon>Viridiplantae</taxon>
        <taxon>Streptophyta</taxon>
        <taxon>Embryophyta</taxon>
        <taxon>Tracheophyta</taxon>
        <taxon>Spermatophyta</taxon>
        <taxon>Magnoliopsida</taxon>
        <taxon>eudicotyledons</taxon>
        <taxon>Gunneridae</taxon>
        <taxon>Pentapetalae</taxon>
        <taxon>rosids</taxon>
        <taxon>fabids</taxon>
        <taxon>Fabales</taxon>
        <taxon>Fabaceae</taxon>
        <taxon>Papilionoideae</taxon>
        <taxon>50 kb inversion clade</taxon>
        <taxon>NPAAA clade</taxon>
        <taxon>indigoferoid/millettioid clade</taxon>
        <taxon>Phaseoleae</taxon>
        <taxon>Cajanus</taxon>
    </lineage>
</organism>
<accession>A0A151QMA0</accession>
<evidence type="ECO:0000313" key="2">
    <source>
        <dbReference type="EMBL" id="KYP31429.1"/>
    </source>
</evidence>
<keyword evidence="3" id="KW-1185">Reference proteome</keyword>
<proteinExistence type="predicted"/>
<evidence type="ECO:0000313" key="3">
    <source>
        <dbReference type="Proteomes" id="UP000075243"/>
    </source>
</evidence>
<reference evidence="2" key="1">
    <citation type="journal article" date="2012" name="Nat. Biotechnol.">
        <title>Draft genome sequence of pigeonpea (Cajanus cajan), an orphan legume crop of resource-poor farmers.</title>
        <authorList>
            <person name="Varshney R.K."/>
            <person name="Chen W."/>
            <person name="Li Y."/>
            <person name="Bharti A.K."/>
            <person name="Saxena R.K."/>
            <person name="Schlueter J.A."/>
            <person name="Donoghue M.T."/>
            <person name="Azam S."/>
            <person name="Fan G."/>
            <person name="Whaley A.M."/>
            <person name="Farmer A.D."/>
            <person name="Sheridan J."/>
            <person name="Iwata A."/>
            <person name="Tuteja R."/>
            <person name="Penmetsa R.V."/>
            <person name="Wu W."/>
            <person name="Upadhyaya H.D."/>
            <person name="Yang S.P."/>
            <person name="Shah T."/>
            <person name="Saxena K.B."/>
            <person name="Michael T."/>
            <person name="McCombie W.R."/>
            <person name="Yang B."/>
            <person name="Zhang G."/>
            <person name="Yang H."/>
            <person name="Wang J."/>
            <person name="Spillane C."/>
            <person name="Cook D.R."/>
            <person name="May G.D."/>
            <person name="Xu X."/>
            <person name="Jackson S.A."/>
        </authorList>
    </citation>
    <scope>NUCLEOTIDE SEQUENCE [LARGE SCALE GENOMIC DNA]</scope>
</reference>
<sequence>PPSYHDIRVSLLQKEVEYTNNLMKSQRCMVNFLVNSSVGTMFIKSIDGSNFVETREKLFELLDSIVDEIGAVLLKSRPNS</sequence>
<dbReference type="Proteomes" id="UP000075243">
    <property type="component" value="Unassembled WGS sequence"/>
</dbReference>
<protein>
    <recommendedName>
        <fullName evidence="1">DUF659 domain-containing protein</fullName>
    </recommendedName>
</protein>
<gene>
    <name evidence="2" type="ORF">KK1_048269</name>
</gene>
<name>A0A151QMA0_CAJCA</name>
<feature type="domain" description="DUF659" evidence="1">
    <location>
        <begin position="25"/>
        <end position="71"/>
    </location>
</feature>
<dbReference type="Gramene" id="C.cajan_45380.t">
    <property type="protein sequence ID" value="C.cajan_45380.t"/>
    <property type="gene ID" value="C.cajan_45380"/>
</dbReference>
<feature type="non-terminal residue" evidence="2">
    <location>
        <position position="1"/>
    </location>
</feature>
<dbReference type="PANTHER" id="PTHR32166">
    <property type="entry name" value="OSJNBA0013A04.12 PROTEIN"/>
    <property type="match status" value="1"/>
</dbReference>
<dbReference type="AlphaFoldDB" id="A0A151QMA0"/>
<dbReference type="PANTHER" id="PTHR32166:SF74">
    <property type="entry name" value="OS05G0256350 PROTEIN"/>
    <property type="match status" value="1"/>
</dbReference>
<dbReference type="EMBL" id="KQ486008">
    <property type="protein sequence ID" value="KYP31429.1"/>
    <property type="molecule type" value="Genomic_DNA"/>
</dbReference>
<dbReference type="InterPro" id="IPR007021">
    <property type="entry name" value="DUF659"/>
</dbReference>